<dbReference type="GO" id="GO:0046872">
    <property type="term" value="F:metal ion binding"/>
    <property type="evidence" value="ECO:0007669"/>
    <property type="project" value="UniProtKB-KW"/>
</dbReference>
<comment type="catalytic activity">
    <reaction evidence="1 12">
        <text>1D-myo-inositol 1,3,4,5,6-pentakisphosphate + ATP = 1D-myo-inositol hexakisphosphate + ADP + H(+)</text>
        <dbReference type="Rhea" id="RHEA:20313"/>
        <dbReference type="ChEBI" id="CHEBI:15378"/>
        <dbReference type="ChEBI" id="CHEBI:30616"/>
        <dbReference type="ChEBI" id="CHEBI:57733"/>
        <dbReference type="ChEBI" id="CHEBI:58130"/>
        <dbReference type="ChEBI" id="CHEBI:456216"/>
        <dbReference type="EC" id="2.7.1.158"/>
    </reaction>
</comment>
<protein>
    <recommendedName>
        <fullName evidence="4 12">Inositol-pentakisphosphate 2-kinase</fullName>
        <ecNumber evidence="4 12">2.7.1.158</ecNumber>
    </recommendedName>
</protein>
<sequence>MEVILQEKDAGKWVYRGEGAANLVLAYSGSSPSFIGKVMRIRKAPRNGAEAMTIRSPSALTAHERLLWKDVHELISSPDSEIACQQFVDHVMKPLLGSKFVDAGMLVRVTREFLESVEKSVICQRPAWRVDNALVDMRRDSVLLLSDHSIFTHGNLGSSPCISVEIKPKCGFLPLSRFISEETAIKKRITRFQMHQALKLQQGEISLLSEYNPLDLFSGSQQRTFKAIKDIFTSPQNNFRVFMNGSLIFGGLGGGAQDTNFCIAKAFEDALKSVIRANDGLRTENLLTLVTEAVQKSGVLDRLLEVQKLDNVDIEGAIHAYYDMTNQRCMICRQLSQEQLKRYTSLHSASLDESLKIVKDYLIATSAKDCSFMICFRQRKEGDSGSVCSNIYLDSTKQTFDFKVYFIDLDLKRLTKMEEYYELDKKIVSCYKEMAKMDQGRDSQTCKHHKLRAVKLACVYARSYPSYKYSEFDKAKSILETVTSAQIRFFFHWSALFGHGLTDDLCWIPRSDHAFSSLLQCENDVKSSVCRTAPIQVQAKATSKITTSVVLNWYEIMVTMICEANAVSIIKVRKDDGWEKRFMSEL</sequence>
<evidence type="ECO:0000256" key="11">
    <source>
        <dbReference type="ARBA" id="ARBA00056211"/>
    </source>
</evidence>
<dbReference type="Proteomes" id="UP001189624">
    <property type="component" value="Chromosome 9"/>
</dbReference>
<evidence type="ECO:0000256" key="2">
    <source>
        <dbReference type="ARBA" id="ARBA00001947"/>
    </source>
</evidence>
<keyword evidence="10 12" id="KW-0067">ATP-binding</keyword>
<dbReference type="GO" id="GO:0032958">
    <property type="term" value="P:inositol phosphate biosynthetic process"/>
    <property type="evidence" value="ECO:0007669"/>
    <property type="project" value="TreeGrafter"/>
</dbReference>
<evidence type="ECO:0000256" key="1">
    <source>
        <dbReference type="ARBA" id="ARBA00001774"/>
    </source>
</evidence>
<comment type="domain">
    <text evidence="12">The EXKPK motif is conserved in inositol-pentakisphosphate 2-kinases of both family 1 and 2.</text>
</comment>
<dbReference type="EC" id="2.7.1.158" evidence="4 12"/>
<keyword evidence="6" id="KW-0479">Metal-binding</keyword>
<dbReference type="GO" id="GO:0035299">
    <property type="term" value="F:inositol-1,3,4,5,6-pentakisphosphate 2-kinase activity"/>
    <property type="evidence" value="ECO:0007669"/>
    <property type="project" value="UniProtKB-EC"/>
</dbReference>
<reference evidence="13" key="1">
    <citation type="submission" date="2023-10" db="EMBL/GenBank/DDBJ databases">
        <authorList>
            <person name="Domelevo Entfellner J.-B."/>
        </authorList>
    </citation>
    <scope>NUCLEOTIDE SEQUENCE</scope>
</reference>
<dbReference type="PANTHER" id="PTHR14456:SF2">
    <property type="entry name" value="INOSITOL-PENTAKISPHOSPHATE 2-KINASE"/>
    <property type="match status" value="1"/>
</dbReference>
<dbReference type="Gene3D" id="3.30.200.110">
    <property type="entry name" value="Inositol-pentakisphosphate 2-kinase, N-lobe"/>
    <property type="match status" value="1"/>
</dbReference>
<name>A0AA86VV71_9FABA</name>
<evidence type="ECO:0000256" key="4">
    <source>
        <dbReference type="ARBA" id="ARBA00012023"/>
    </source>
</evidence>
<comment type="function">
    <text evidence="11">Phosphorylates Ins(1,3,4,5,6)P5 at position 2 to form Ins(1,2,3,4,5,6)P6 (InsP6 or phytate). Phytate is a regulator of intracellular signaling, a highly abundant animal antinutrient, and a phosphate store in plant seeds. Also phosphorylates Ins(1,3,4,6)P4 and Ins(1,4,5,6)P4 to produce Ins(1,2,3,4,6)P5 and Ins(1,2,4,5,6)P5.</text>
</comment>
<evidence type="ECO:0000256" key="5">
    <source>
        <dbReference type="ARBA" id="ARBA00022679"/>
    </source>
</evidence>
<keyword evidence="7 12" id="KW-0547">Nucleotide-binding</keyword>
<evidence type="ECO:0000256" key="7">
    <source>
        <dbReference type="ARBA" id="ARBA00022741"/>
    </source>
</evidence>
<dbReference type="Gramene" id="rna-AYBTSS11_LOCUS25344">
    <property type="protein sequence ID" value="CAJ1973284.1"/>
    <property type="gene ID" value="gene-AYBTSS11_LOCUS25344"/>
</dbReference>
<keyword evidence="5 12" id="KW-0808">Transferase</keyword>
<dbReference type="InterPro" id="IPR043001">
    <property type="entry name" value="IP5_2-K_N_lobe"/>
</dbReference>
<keyword evidence="14" id="KW-1185">Reference proteome</keyword>
<evidence type="ECO:0000256" key="12">
    <source>
        <dbReference type="RuleBase" id="RU364126"/>
    </source>
</evidence>
<keyword evidence="8 12" id="KW-0418">Kinase</keyword>
<dbReference type="PANTHER" id="PTHR14456">
    <property type="entry name" value="INOSITOL POLYPHOSPHATE KINASE 1"/>
    <property type="match status" value="1"/>
</dbReference>
<dbReference type="GO" id="GO:0005524">
    <property type="term" value="F:ATP binding"/>
    <property type="evidence" value="ECO:0007669"/>
    <property type="project" value="UniProtKB-KW"/>
</dbReference>
<evidence type="ECO:0000313" key="14">
    <source>
        <dbReference type="Proteomes" id="UP001189624"/>
    </source>
</evidence>
<gene>
    <name evidence="13" type="ORF">AYBTSS11_LOCUS25344</name>
</gene>
<evidence type="ECO:0000313" key="13">
    <source>
        <dbReference type="EMBL" id="CAJ1973284.1"/>
    </source>
</evidence>
<comment type="similarity">
    <text evidence="3">Belongs to the IPK1 type 2 family.</text>
</comment>
<dbReference type="AlphaFoldDB" id="A0AA86VV71"/>
<evidence type="ECO:0000256" key="10">
    <source>
        <dbReference type="ARBA" id="ARBA00022840"/>
    </source>
</evidence>
<evidence type="ECO:0000256" key="8">
    <source>
        <dbReference type="ARBA" id="ARBA00022777"/>
    </source>
</evidence>
<evidence type="ECO:0000256" key="6">
    <source>
        <dbReference type="ARBA" id="ARBA00022723"/>
    </source>
</evidence>
<evidence type="ECO:0000256" key="9">
    <source>
        <dbReference type="ARBA" id="ARBA00022833"/>
    </source>
</evidence>
<keyword evidence="9" id="KW-0862">Zinc</keyword>
<comment type="cofactor">
    <cofactor evidence="2">
        <name>Zn(2+)</name>
        <dbReference type="ChEBI" id="CHEBI:29105"/>
    </cofactor>
</comment>
<dbReference type="InterPro" id="IPR009286">
    <property type="entry name" value="Ins_P5_2-kin"/>
</dbReference>
<dbReference type="Pfam" id="PF06090">
    <property type="entry name" value="Ins_P5_2-kin"/>
    <property type="match status" value="1"/>
</dbReference>
<evidence type="ECO:0000256" key="3">
    <source>
        <dbReference type="ARBA" id="ARBA00007229"/>
    </source>
</evidence>
<dbReference type="EMBL" id="OY731406">
    <property type="protein sequence ID" value="CAJ1973284.1"/>
    <property type="molecule type" value="Genomic_DNA"/>
</dbReference>
<proteinExistence type="inferred from homology"/>
<dbReference type="FunFam" id="3.30.200.110:FF:000002">
    <property type="entry name" value="Inositol-pentakisphosphate 2-kinase"/>
    <property type="match status" value="1"/>
</dbReference>
<accession>A0AA86VV71</accession>
<dbReference type="GO" id="GO:0005634">
    <property type="term" value="C:nucleus"/>
    <property type="evidence" value="ECO:0007669"/>
    <property type="project" value="TreeGrafter"/>
</dbReference>
<organism evidence="13 14">
    <name type="scientific">Sphenostylis stenocarpa</name>
    <dbReference type="NCBI Taxonomy" id="92480"/>
    <lineage>
        <taxon>Eukaryota</taxon>
        <taxon>Viridiplantae</taxon>
        <taxon>Streptophyta</taxon>
        <taxon>Embryophyta</taxon>
        <taxon>Tracheophyta</taxon>
        <taxon>Spermatophyta</taxon>
        <taxon>Magnoliopsida</taxon>
        <taxon>eudicotyledons</taxon>
        <taxon>Gunneridae</taxon>
        <taxon>Pentapetalae</taxon>
        <taxon>rosids</taxon>
        <taxon>fabids</taxon>
        <taxon>Fabales</taxon>
        <taxon>Fabaceae</taxon>
        <taxon>Papilionoideae</taxon>
        <taxon>50 kb inversion clade</taxon>
        <taxon>NPAAA clade</taxon>
        <taxon>indigoferoid/millettioid clade</taxon>
        <taxon>Phaseoleae</taxon>
        <taxon>Sphenostylis</taxon>
    </lineage>
</organism>